<feature type="compositionally biased region" description="Basic and acidic residues" evidence="1">
    <location>
        <begin position="1"/>
        <end position="11"/>
    </location>
</feature>
<organism evidence="2 3">
    <name type="scientific">Thermomicrobium roseum (strain ATCC 27502 / DSM 5159 / P-2)</name>
    <dbReference type="NCBI Taxonomy" id="309801"/>
    <lineage>
        <taxon>Bacteria</taxon>
        <taxon>Pseudomonadati</taxon>
        <taxon>Thermomicrobiota</taxon>
        <taxon>Thermomicrobia</taxon>
        <taxon>Thermomicrobiales</taxon>
        <taxon>Thermomicrobiaceae</taxon>
        <taxon>Thermomicrobium</taxon>
    </lineage>
</organism>
<protein>
    <submittedName>
        <fullName evidence="2">Uncharacterized protein</fullName>
    </submittedName>
</protein>
<dbReference type="KEGG" id="tro:trd_1554"/>
<gene>
    <name evidence="2" type="ordered locus">trd_1554</name>
</gene>
<accession>B9L062</accession>
<feature type="compositionally biased region" description="Polar residues" evidence="1">
    <location>
        <begin position="17"/>
        <end position="28"/>
    </location>
</feature>
<proteinExistence type="predicted"/>
<dbReference type="HOGENOM" id="CLU_3206380_0_0_0"/>
<dbReference type="AlphaFoldDB" id="B9L062"/>
<keyword evidence="3" id="KW-1185">Reference proteome</keyword>
<reference evidence="2 3" key="1">
    <citation type="journal article" date="2009" name="PLoS ONE">
        <title>Complete genome sequence of the aerobic CO-oxidizing thermophile Thermomicrobium roseum.</title>
        <authorList>
            <person name="Wu D."/>
            <person name="Raymond J."/>
            <person name="Wu M."/>
            <person name="Chatterji S."/>
            <person name="Ren Q."/>
            <person name="Graham J.E."/>
            <person name="Bryant D.A."/>
            <person name="Robb F."/>
            <person name="Colman A."/>
            <person name="Tallon L.J."/>
            <person name="Badger J.H."/>
            <person name="Madupu R."/>
            <person name="Ward N.L."/>
            <person name="Eisen J.A."/>
        </authorList>
    </citation>
    <scope>NUCLEOTIDE SEQUENCE [LARGE SCALE GENOMIC DNA]</scope>
    <source>
        <strain evidence="3">ATCC 27502 / DSM 5159 / P-2</strain>
    </source>
</reference>
<dbReference type="EMBL" id="CP001275">
    <property type="protein sequence ID" value="ACM05854.1"/>
    <property type="molecule type" value="Genomic_DNA"/>
</dbReference>
<sequence length="45" mass="5112">MREVASHECRRWRQRGRSTSARRAQVSTGWSVGEVGLEPTRLIGT</sequence>
<name>B9L062_THERP</name>
<dbReference type="Proteomes" id="UP000000447">
    <property type="component" value="Chromosome"/>
</dbReference>
<evidence type="ECO:0000313" key="2">
    <source>
        <dbReference type="EMBL" id="ACM05854.1"/>
    </source>
</evidence>
<feature type="region of interest" description="Disordered" evidence="1">
    <location>
        <begin position="1"/>
        <end position="28"/>
    </location>
</feature>
<evidence type="ECO:0000313" key="3">
    <source>
        <dbReference type="Proteomes" id="UP000000447"/>
    </source>
</evidence>
<evidence type="ECO:0000256" key="1">
    <source>
        <dbReference type="SAM" id="MobiDB-lite"/>
    </source>
</evidence>